<dbReference type="VEuPathDB" id="AmoebaDB:DICPUDRAFT_159288"/>
<feature type="transmembrane region" description="Helical" evidence="1">
    <location>
        <begin position="43"/>
        <end position="66"/>
    </location>
</feature>
<sequence length="262" mass="29975">MNNNLQFFTHYPVSRHDIEILTWICKVILSTRMFNCVVKTDSFFYRVFCTVALAISSSTLSSIFLNQLPKYMTKSHEYLLPLIISLSILMNFIVRVARNINRMHPNQLFREDGLIIKIVCSLCCVICGMDDVFSIYIKPLHRAQETMVGCFVMGFLSVSLGTIISSIIRKNSTGAPNILEKPSLDFIVINIMVASYYFLKEYGSQTITLSSGFYSRNYFVDEILLFSFTAIYSLIFFLNIVNSSKGTVKYNNNNHSNTKKLN</sequence>
<keyword evidence="1" id="KW-1133">Transmembrane helix</keyword>
<reference evidence="3" key="1">
    <citation type="journal article" date="2011" name="Genome Biol.">
        <title>Comparative genomics of the social amoebae Dictyostelium discoideum and Dictyostelium purpureum.</title>
        <authorList>
            <consortium name="US DOE Joint Genome Institute (JGI-PGF)"/>
            <person name="Sucgang R."/>
            <person name="Kuo A."/>
            <person name="Tian X."/>
            <person name="Salerno W."/>
            <person name="Parikh A."/>
            <person name="Feasley C.L."/>
            <person name="Dalin E."/>
            <person name="Tu H."/>
            <person name="Huang E."/>
            <person name="Barry K."/>
            <person name="Lindquist E."/>
            <person name="Shapiro H."/>
            <person name="Bruce D."/>
            <person name="Schmutz J."/>
            <person name="Salamov A."/>
            <person name="Fey P."/>
            <person name="Gaudet P."/>
            <person name="Anjard C."/>
            <person name="Babu M.M."/>
            <person name="Basu S."/>
            <person name="Bushmanova Y."/>
            <person name="van der Wel H."/>
            <person name="Katoh-Kurasawa M."/>
            <person name="Dinh C."/>
            <person name="Coutinho P.M."/>
            <person name="Saito T."/>
            <person name="Elias M."/>
            <person name="Schaap P."/>
            <person name="Kay R.R."/>
            <person name="Henrissat B."/>
            <person name="Eichinger L."/>
            <person name="Rivero F."/>
            <person name="Putnam N.H."/>
            <person name="West C.M."/>
            <person name="Loomis W.F."/>
            <person name="Chisholm R.L."/>
            <person name="Shaulsky G."/>
            <person name="Strassmann J.E."/>
            <person name="Queller D.C."/>
            <person name="Kuspa A."/>
            <person name="Grigoriev I.V."/>
        </authorList>
    </citation>
    <scope>NUCLEOTIDE SEQUENCE [LARGE SCALE GENOMIC DNA]</scope>
    <source>
        <strain evidence="3">QSDP1</strain>
    </source>
</reference>
<protein>
    <submittedName>
        <fullName evidence="2">Uncharacterized protein</fullName>
    </submittedName>
</protein>
<gene>
    <name evidence="2" type="ORF">DICPUDRAFT_159288</name>
</gene>
<accession>F1A3R4</accession>
<dbReference type="KEGG" id="dpp:DICPUDRAFT_159288"/>
<dbReference type="FunCoup" id="F1A3R4">
    <property type="interactions" value="937"/>
</dbReference>
<dbReference type="RefSeq" id="XP_003294309.1">
    <property type="nucleotide sequence ID" value="XM_003294261.1"/>
</dbReference>
<proteinExistence type="predicted"/>
<keyword evidence="1" id="KW-0472">Membrane</keyword>
<dbReference type="Proteomes" id="UP000001064">
    <property type="component" value="Unassembled WGS sequence"/>
</dbReference>
<dbReference type="InParanoid" id="F1A3R4"/>
<keyword evidence="3" id="KW-1185">Reference proteome</keyword>
<dbReference type="EMBL" id="GL871473">
    <property type="protein sequence ID" value="EGC29165.1"/>
    <property type="molecule type" value="Genomic_DNA"/>
</dbReference>
<evidence type="ECO:0000313" key="2">
    <source>
        <dbReference type="EMBL" id="EGC29165.1"/>
    </source>
</evidence>
<dbReference type="OrthoDB" id="10560977at2759"/>
<feature type="transmembrane region" description="Helical" evidence="1">
    <location>
        <begin position="148"/>
        <end position="168"/>
    </location>
</feature>
<dbReference type="AlphaFoldDB" id="F1A3R4"/>
<feature type="transmembrane region" description="Helical" evidence="1">
    <location>
        <begin position="219"/>
        <end position="241"/>
    </location>
</feature>
<evidence type="ECO:0000256" key="1">
    <source>
        <dbReference type="SAM" id="Phobius"/>
    </source>
</evidence>
<dbReference type="GeneID" id="10506462"/>
<keyword evidence="1" id="KW-0812">Transmembrane</keyword>
<evidence type="ECO:0000313" key="3">
    <source>
        <dbReference type="Proteomes" id="UP000001064"/>
    </source>
</evidence>
<dbReference type="eggNOG" id="ENOG502RIDM">
    <property type="taxonomic scope" value="Eukaryota"/>
</dbReference>
<name>F1A3R4_DICPU</name>
<feature type="transmembrane region" description="Helical" evidence="1">
    <location>
        <begin position="78"/>
        <end position="94"/>
    </location>
</feature>
<feature type="transmembrane region" description="Helical" evidence="1">
    <location>
        <begin position="183"/>
        <end position="199"/>
    </location>
</feature>
<feature type="transmembrane region" description="Helical" evidence="1">
    <location>
        <begin position="114"/>
        <end position="136"/>
    </location>
</feature>
<organism evidence="2 3">
    <name type="scientific">Dictyostelium purpureum</name>
    <name type="common">Slime mold</name>
    <dbReference type="NCBI Taxonomy" id="5786"/>
    <lineage>
        <taxon>Eukaryota</taxon>
        <taxon>Amoebozoa</taxon>
        <taxon>Evosea</taxon>
        <taxon>Eumycetozoa</taxon>
        <taxon>Dictyostelia</taxon>
        <taxon>Dictyosteliales</taxon>
        <taxon>Dictyosteliaceae</taxon>
        <taxon>Dictyostelium</taxon>
    </lineage>
</organism>